<sequence>MPKLTFNNLSTDKKQRIFDAAVLEFSSKPFKDASINQIIKKAQIPKGSFYQYFEDKEDLYLYMMKRIEAEKRDIIEHAAINRDADIFEILTEQIKVSFQWAMLRPDYGRIGILMWRDDSEFLIKFRSKTIETLKKYIDRDKKSGLIKQEADSDLISDMLITLILNESFFAGLDEEKYFSKLKGVIEILKNGVTISCE</sequence>
<dbReference type="PANTHER" id="PTHR43479:SF11">
    <property type="entry name" value="ACREF_ENVCD OPERON REPRESSOR-RELATED"/>
    <property type="match status" value="1"/>
</dbReference>
<accession>A0A6P1MF60</accession>
<evidence type="ECO:0000259" key="3">
    <source>
        <dbReference type="PROSITE" id="PS50977"/>
    </source>
</evidence>
<feature type="DNA-binding region" description="H-T-H motif" evidence="2">
    <location>
        <begin position="34"/>
        <end position="53"/>
    </location>
</feature>
<dbReference type="AlphaFoldDB" id="A0A6P1MF60"/>
<dbReference type="PROSITE" id="PS50977">
    <property type="entry name" value="HTH_TETR_2"/>
    <property type="match status" value="1"/>
</dbReference>
<dbReference type="KEGG" id="amic:Ami3637_14115"/>
<dbReference type="Proteomes" id="UP000463883">
    <property type="component" value="Chromosome"/>
</dbReference>
<name>A0A6P1MF60_9FIRM</name>
<dbReference type="InterPro" id="IPR009057">
    <property type="entry name" value="Homeodomain-like_sf"/>
</dbReference>
<dbReference type="InterPro" id="IPR001647">
    <property type="entry name" value="HTH_TetR"/>
</dbReference>
<dbReference type="EMBL" id="CP047591">
    <property type="protein sequence ID" value="QHI73359.1"/>
    <property type="molecule type" value="Genomic_DNA"/>
</dbReference>
<evidence type="ECO:0000313" key="4">
    <source>
        <dbReference type="EMBL" id="QHI73359.1"/>
    </source>
</evidence>
<gene>
    <name evidence="4" type="ORF">Ami3637_14115</name>
</gene>
<proteinExistence type="predicted"/>
<organism evidence="4 5">
    <name type="scientific">Aminipila terrae</name>
    <dbReference type="NCBI Taxonomy" id="2697030"/>
    <lineage>
        <taxon>Bacteria</taxon>
        <taxon>Bacillati</taxon>
        <taxon>Bacillota</taxon>
        <taxon>Clostridia</taxon>
        <taxon>Peptostreptococcales</taxon>
        <taxon>Anaerovoracaceae</taxon>
        <taxon>Aminipila</taxon>
    </lineage>
</organism>
<dbReference type="Pfam" id="PF00440">
    <property type="entry name" value="TetR_N"/>
    <property type="match status" value="1"/>
</dbReference>
<feature type="domain" description="HTH tetR-type" evidence="3">
    <location>
        <begin position="11"/>
        <end position="71"/>
    </location>
</feature>
<dbReference type="PANTHER" id="PTHR43479">
    <property type="entry name" value="ACREF/ENVCD OPERON REPRESSOR-RELATED"/>
    <property type="match status" value="1"/>
</dbReference>
<dbReference type="Gene3D" id="1.10.357.10">
    <property type="entry name" value="Tetracycline Repressor, domain 2"/>
    <property type="match status" value="1"/>
</dbReference>
<dbReference type="GO" id="GO:0003677">
    <property type="term" value="F:DNA binding"/>
    <property type="evidence" value="ECO:0007669"/>
    <property type="project" value="UniProtKB-UniRule"/>
</dbReference>
<dbReference type="RefSeq" id="WP_162363124.1">
    <property type="nucleotide sequence ID" value="NZ_CP047591.1"/>
</dbReference>
<evidence type="ECO:0000256" key="2">
    <source>
        <dbReference type="PROSITE-ProRule" id="PRU00335"/>
    </source>
</evidence>
<keyword evidence="1 2" id="KW-0238">DNA-binding</keyword>
<reference evidence="4 5" key="1">
    <citation type="submission" date="2020-01" db="EMBL/GenBank/DDBJ databases">
        <title>Genomic analysis of Aminipila sp. CBA3637.</title>
        <authorList>
            <person name="Kim Y.B."/>
            <person name="Roh S.W."/>
        </authorList>
    </citation>
    <scope>NUCLEOTIDE SEQUENCE [LARGE SCALE GENOMIC DNA]</scope>
    <source>
        <strain evidence="4 5">CBA3637</strain>
    </source>
</reference>
<evidence type="ECO:0000256" key="1">
    <source>
        <dbReference type="ARBA" id="ARBA00023125"/>
    </source>
</evidence>
<protein>
    <submittedName>
        <fullName evidence="4">TetR family transcriptional regulator</fullName>
    </submittedName>
</protein>
<keyword evidence="5" id="KW-1185">Reference proteome</keyword>
<dbReference type="InterPro" id="IPR050624">
    <property type="entry name" value="HTH-type_Tx_Regulator"/>
</dbReference>
<evidence type="ECO:0000313" key="5">
    <source>
        <dbReference type="Proteomes" id="UP000463883"/>
    </source>
</evidence>
<dbReference type="SUPFAM" id="SSF46689">
    <property type="entry name" value="Homeodomain-like"/>
    <property type="match status" value="1"/>
</dbReference>